<dbReference type="Proteomes" id="UP001392318">
    <property type="component" value="Unassembled WGS sequence"/>
</dbReference>
<evidence type="ECO:0000313" key="1">
    <source>
        <dbReference type="EMBL" id="MEM5406188.1"/>
    </source>
</evidence>
<gene>
    <name evidence="1" type="ORF">VSR83_40470</name>
</gene>
<dbReference type="EMBL" id="JAYMRU010000064">
    <property type="protein sequence ID" value="MEM5406188.1"/>
    <property type="molecule type" value="Genomic_DNA"/>
</dbReference>
<accession>A0ACC6RX16</accession>
<protein>
    <submittedName>
        <fullName evidence="1">Uncharacterized protein</fullName>
    </submittedName>
</protein>
<organism evidence="1 2">
    <name type="scientific">Paraburkholderia unamae</name>
    <dbReference type="NCBI Taxonomy" id="219649"/>
    <lineage>
        <taxon>Bacteria</taxon>
        <taxon>Pseudomonadati</taxon>
        <taxon>Pseudomonadota</taxon>
        <taxon>Betaproteobacteria</taxon>
        <taxon>Burkholderiales</taxon>
        <taxon>Burkholderiaceae</taxon>
        <taxon>Paraburkholderia</taxon>
    </lineage>
</organism>
<sequence length="106" mass="11628">MYEHHTLLGITVDLAFFWLWFAVYQWLVPTSGARRTAGIAGMAAVFAGYLELSASFFARWDASRYFDAWAMPLTLFEKIGVLAVVAAIALLVVANRGTKHAAVTAS</sequence>
<name>A0ACC6RX16_9BURK</name>
<proteinExistence type="predicted"/>
<evidence type="ECO:0000313" key="2">
    <source>
        <dbReference type="Proteomes" id="UP001392318"/>
    </source>
</evidence>
<reference evidence="1" key="1">
    <citation type="submission" date="2024-01" db="EMBL/GenBank/DDBJ databases">
        <title>The diversity of rhizobia nodulating Mimosa spp. in eleven states of Brazil covering several biomes is determined by host plant, location, and edaphic factors.</title>
        <authorList>
            <person name="Rouws L."/>
            <person name="Barauna A."/>
            <person name="Beukes C."/>
            <person name="De Faria S.M."/>
            <person name="Gross E."/>
            <person name="Dos Reis Junior F.B."/>
            <person name="Simon M."/>
            <person name="Maluk M."/>
            <person name="Odee D.W."/>
            <person name="Kenicer G."/>
            <person name="Young J.P.W."/>
            <person name="Reis V.M."/>
            <person name="Zilli J."/>
            <person name="James E.K."/>
        </authorList>
    </citation>
    <scope>NUCLEOTIDE SEQUENCE</scope>
    <source>
        <strain evidence="1">JPY452</strain>
    </source>
</reference>
<comment type="caution">
    <text evidence="1">The sequence shown here is derived from an EMBL/GenBank/DDBJ whole genome shotgun (WGS) entry which is preliminary data.</text>
</comment>
<keyword evidence="2" id="KW-1185">Reference proteome</keyword>